<proteinExistence type="predicted"/>
<reference evidence="1" key="2">
    <citation type="journal article" date="2015" name="Fish Shellfish Immunol.">
        <title>Early steps in the European eel (Anguilla anguilla)-Vibrio vulnificus interaction in the gills: Role of the RtxA13 toxin.</title>
        <authorList>
            <person name="Callol A."/>
            <person name="Pajuelo D."/>
            <person name="Ebbesson L."/>
            <person name="Teles M."/>
            <person name="MacKenzie S."/>
            <person name="Amaro C."/>
        </authorList>
    </citation>
    <scope>NUCLEOTIDE SEQUENCE</scope>
</reference>
<name>A0A0E9VM25_ANGAN</name>
<dbReference type="EMBL" id="GBXM01030122">
    <property type="protein sequence ID" value="JAH78455.1"/>
    <property type="molecule type" value="Transcribed_RNA"/>
</dbReference>
<dbReference type="AlphaFoldDB" id="A0A0E9VM25"/>
<protein>
    <submittedName>
        <fullName evidence="1">Uncharacterized protein</fullName>
    </submittedName>
</protein>
<reference evidence="1" key="1">
    <citation type="submission" date="2014-11" db="EMBL/GenBank/DDBJ databases">
        <authorList>
            <person name="Amaro Gonzalez C."/>
        </authorList>
    </citation>
    <scope>NUCLEOTIDE SEQUENCE</scope>
</reference>
<sequence>MNRLIIMRNLSITSTQKSAIPRPRDMCYCVEYFNARTGTEPD</sequence>
<evidence type="ECO:0000313" key="1">
    <source>
        <dbReference type="EMBL" id="JAH78455.1"/>
    </source>
</evidence>
<accession>A0A0E9VM25</accession>
<organism evidence="1">
    <name type="scientific">Anguilla anguilla</name>
    <name type="common">European freshwater eel</name>
    <name type="synonym">Muraena anguilla</name>
    <dbReference type="NCBI Taxonomy" id="7936"/>
    <lineage>
        <taxon>Eukaryota</taxon>
        <taxon>Metazoa</taxon>
        <taxon>Chordata</taxon>
        <taxon>Craniata</taxon>
        <taxon>Vertebrata</taxon>
        <taxon>Euteleostomi</taxon>
        <taxon>Actinopterygii</taxon>
        <taxon>Neopterygii</taxon>
        <taxon>Teleostei</taxon>
        <taxon>Anguilliformes</taxon>
        <taxon>Anguillidae</taxon>
        <taxon>Anguilla</taxon>
    </lineage>
</organism>